<keyword evidence="7" id="KW-1185">Reference proteome</keyword>
<dbReference type="Pfam" id="PF04055">
    <property type="entry name" value="Radical_SAM"/>
    <property type="match status" value="1"/>
</dbReference>
<evidence type="ECO:0000313" key="7">
    <source>
        <dbReference type="Proteomes" id="UP000236151"/>
    </source>
</evidence>
<dbReference type="AlphaFoldDB" id="A0A2K2FEP0"/>
<reference evidence="6 7" key="1">
    <citation type="submission" date="2017-06" db="EMBL/GenBank/DDBJ databases">
        <title>Investigating the central metabolism of Clostridium thermosuccinogenes.</title>
        <authorList>
            <person name="Koendjbiharie J.G."/>
            <person name="van Kranenburg R."/>
        </authorList>
    </citation>
    <scope>NUCLEOTIDE SEQUENCE [LARGE SCALE GENOMIC DNA]</scope>
    <source>
        <strain evidence="6 7">DSM 5806</strain>
    </source>
</reference>
<organism evidence="6 7">
    <name type="scientific">Clostridium thermosuccinogenes</name>
    <dbReference type="NCBI Taxonomy" id="84032"/>
    <lineage>
        <taxon>Bacteria</taxon>
        <taxon>Bacillati</taxon>
        <taxon>Bacillota</taxon>
        <taxon>Clostridia</taxon>
        <taxon>Eubacteriales</taxon>
        <taxon>Clostridiaceae</taxon>
        <taxon>Clostridium</taxon>
    </lineage>
</organism>
<evidence type="ECO:0000313" key="6">
    <source>
        <dbReference type="EMBL" id="PNT99230.1"/>
    </source>
</evidence>
<dbReference type="OrthoDB" id="1930229at2"/>
<feature type="domain" description="Radical SAM core" evidence="5">
    <location>
        <begin position="15"/>
        <end position="159"/>
    </location>
</feature>
<evidence type="ECO:0000256" key="3">
    <source>
        <dbReference type="ARBA" id="ARBA00023004"/>
    </source>
</evidence>
<comment type="caution">
    <text evidence="6">The sequence shown here is derived from an EMBL/GenBank/DDBJ whole genome shotgun (WGS) entry which is preliminary data.</text>
</comment>
<keyword evidence="4" id="KW-0411">Iron-sulfur</keyword>
<dbReference type="InterPro" id="IPR007197">
    <property type="entry name" value="rSAM"/>
</dbReference>
<keyword evidence="3" id="KW-0408">Iron</keyword>
<dbReference type="InterPro" id="IPR013785">
    <property type="entry name" value="Aldolase_TIM"/>
</dbReference>
<proteinExistence type="predicted"/>
<dbReference type="GO" id="GO:0003824">
    <property type="term" value="F:catalytic activity"/>
    <property type="evidence" value="ECO:0007669"/>
    <property type="project" value="InterPro"/>
</dbReference>
<keyword evidence="2" id="KW-0479">Metal-binding</keyword>
<dbReference type="Proteomes" id="UP000236151">
    <property type="component" value="Unassembled WGS sequence"/>
</dbReference>
<evidence type="ECO:0000256" key="1">
    <source>
        <dbReference type="ARBA" id="ARBA00022691"/>
    </source>
</evidence>
<gene>
    <name evidence="6" type="ORF">CDQ84_09035</name>
</gene>
<dbReference type="EMBL" id="NIOJ01000020">
    <property type="protein sequence ID" value="PNT99230.1"/>
    <property type="molecule type" value="Genomic_DNA"/>
</dbReference>
<dbReference type="SUPFAM" id="SSF102114">
    <property type="entry name" value="Radical SAM enzymes"/>
    <property type="match status" value="1"/>
</dbReference>
<dbReference type="GO" id="GO:0046872">
    <property type="term" value="F:metal ion binding"/>
    <property type="evidence" value="ECO:0007669"/>
    <property type="project" value="UniProtKB-KW"/>
</dbReference>
<name>A0A2K2FEP0_9CLOT</name>
<dbReference type="Gene3D" id="3.20.20.70">
    <property type="entry name" value="Aldolase class I"/>
    <property type="match status" value="1"/>
</dbReference>
<evidence type="ECO:0000256" key="4">
    <source>
        <dbReference type="ARBA" id="ARBA00023014"/>
    </source>
</evidence>
<dbReference type="RefSeq" id="WP_103081415.1">
    <property type="nucleotide sequence ID" value="NZ_CP021850.1"/>
</dbReference>
<dbReference type="SFLD" id="SFLDS00029">
    <property type="entry name" value="Radical_SAM"/>
    <property type="match status" value="1"/>
</dbReference>
<protein>
    <recommendedName>
        <fullName evidence="5">Radical SAM core domain-containing protein</fullName>
    </recommendedName>
</protein>
<dbReference type="InterPro" id="IPR050377">
    <property type="entry name" value="Radical_SAM_PqqE_MftC-like"/>
</dbReference>
<evidence type="ECO:0000259" key="5">
    <source>
        <dbReference type="Pfam" id="PF04055"/>
    </source>
</evidence>
<dbReference type="GO" id="GO:0051536">
    <property type="term" value="F:iron-sulfur cluster binding"/>
    <property type="evidence" value="ECO:0007669"/>
    <property type="project" value="UniProtKB-KW"/>
</dbReference>
<evidence type="ECO:0000256" key="2">
    <source>
        <dbReference type="ARBA" id="ARBA00022723"/>
    </source>
</evidence>
<sequence length="357" mass="41401">MSNFDMSYLGVMVDMAGCPNRCRHCWLGSHRNGNITIDEFKNIAAQFRNWHDEEGRGIAEMSFFSWWREPDYRDDYRELWLLEQELSSPGKAERFELLSTWRLARDESYAKWAAELGTKACQITFFGMEENTNWGMCRKGAFRDQIIATERCLAVGIAPRWQLFITKRCLNELDDFLKMIYDLKLFERCEEIGKKFEVFIGGISPEGNGYGIEDLRPEEDDLCLIPDELISITREGTDLLGQPEYRVLEEIMECNTPPNISANMPCLAVNADYDVYPNIAEPAEWWKLGNLKTDGIQEIMRNYRDGRTPGMRINGTIPVSELAKKYGDLKSKKLYTKGDLFTRFIHQWGMEHIKGGR</sequence>
<dbReference type="InterPro" id="IPR058240">
    <property type="entry name" value="rSAM_sf"/>
</dbReference>
<dbReference type="PANTHER" id="PTHR11228">
    <property type="entry name" value="RADICAL SAM DOMAIN PROTEIN"/>
    <property type="match status" value="1"/>
</dbReference>
<accession>A0A2K2FEP0</accession>
<keyword evidence="1" id="KW-0949">S-adenosyl-L-methionine</keyword>
<dbReference type="KEGG" id="cthd:CDO33_01805"/>
<dbReference type="PANTHER" id="PTHR11228:SF34">
    <property type="entry name" value="TUNGSTEN-CONTAINING ALDEHYDE FERREDOXIN OXIDOREDUCTASE COFACTOR MODIFYING PROTEIN"/>
    <property type="match status" value="1"/>
</dbReference>